<evidence type="ECO:0000256" key="13">
    <source>
        <dbReference type="HAMAP-Rule" id="MF_01398"/>
    </source>
</evidence>
<keyword evidence="7 13" id="KW-0406">Ion transport</keyword>
<evidence type="ECO:0000256" key="2">
    <source>
        <dbReference type="ARBA" id="ARBA00022448"/>
    </source>
</evidence>
<keyword evidence="4 13" id="KW-0812">Transmembrane</keyword>
<dbReference type="EMBL" id="CP019437">
    <property type="protein sequence ID" value="AQS47380.1"/>
    <property type="molecule type" value="Genomic_DNA"/>
</dbReference>
<accession>A0ABM6IF62</accession>
<keyword evidence="3 13" id="KW-0138">CF(0)</keyword>
<protein>
    <recommendedName>
        <fullName evidence="13">ATP synthase subunit b</fullName>
    </recommendedName>
    <alternativeName>
        <fullName evidence="13">ATP synthase F(0) sector subunit b</fullName>
    </alternativeName>
    <alternativeName>
        <fullName evidence="13">ATPase subunit I</fullName>
    </alternativeName>
    <alternativeName>
        <fullName evidence="13">F-type ATPase subunit b</fullName>
        <shortName evidence="13">F-ATPase subunit b</shortName>
    </alternativeName>
</protein>
<evidence type="ECO:0000256" key="5">
    <source>
        <dbReference type="ARBA" id="ARBA00022781"/>
    </source>
</evidence>
<comment type="function">
    <text evidence="10 13">F(1)F(0) ATP synthase produces ATP from ADP in the presence of a proton or sodium gradient. F-type ATPases consist of two structural domains, F(1) containing the extramembraneous catalytic core and F(0) containing the membrane proton channel, linked together by a central stalk and a peripheral stalk. During catalysis, ATP synthesis in the catalytic domain of F(1) is coupled via a rotary mechanism of the central stalk subunits to proton translocation.</text>
</comment>
<evidence type="ECO:0000256" key="11">
    <source>
        <dbReference type="ARBA" id="ARBA00025614"/>
    </source>
</evidence>
<evidence type="ECO:0000313" key="16">
    <source>
        <dbReference type="EMBL" id="AQS47380.1"/>
    </source>
</evidence>
<dbReference type="InterPro" id="IPR050059">
    <property type="entry name" value="ATP_synthase_B_chain"/>
</dbReference>
<evidence type="ECO:0000256" key="4">
    <source>
        <dbReference type="ARBA" id="ARBA00022692"/>
    </source>
</evidence>
<keyword evidence="6 13" id="KW-1133">Transmembrane helix</keyword>
<comment type="similarity">
    <text evidence="1 13 14">Belongs to the ATPase B chain family.</text>
</comment>
<comment type="subcellular location">
    <subcellularLocation>
        <location evidence="13">Cell membrane</location>
        <topology evidence="13">Single-pass membrane protein</topology>
    </subcellularLocation>
    <subcellularLocation>
        <location evidence="12">Endomembrane system</location>
        <topology evidence="12">Single-pass membrane protein</topology>
    </subcellularLocation>
</comment>
<evidence type="ECO:0000256" key="14">
    <source>
        <dbReference type="RuleBase" id="RU003848"/>
    </source>
</evidence>
<evidence type="ECO:0000256" key="7">
    <source>
        <dbReference type="ARBA" id="ARBA00023065"/>
    </source>
</evidence>
<dbReference type="RefSeq" id="WP_075776346.1">
    <property type="nucleotide sequence ID" value="NZ_CP019437.1"/>
</dbReference>
<comment type="subunit">
    <text evidence="13">F-type ATPases have 2 components, F(1) - the catalytic core - and F(0) - the membrane proton channel. F(1) has five subunits: alpha(3), beta(3), gamma(1), delta(1), epsilon(1). F(0) has three main subunits: a(1), b(2) and c(10-14). The alpha and beta chains form an alternating ring which encloses part of the gamma chain. F(1) is attached to F(0) by a central stalk formed by the gamma and epsilon chains, while a peripheral stalk is formed by the delta and b chains.</text>
</comment>
<evidence type="ECO:0000313" key="17">
    <source>
        <dbReference type="Proteomes" id="UP000185622"/>
    </source>
</evidence>
<evidence type="ECO:0000256" key="9">
    <source>
        <dbReference type="ARBA" id="ARBA00023310"/>
    </source>
</evidence>
<keyword evidence="15" id="KW-0175">Coiled coil</keyword>
<feature type="coiled-coil region" evidence="15">
    <location>
        <begin position="45"/>
        <end position="131"/>
    </location>
</feature>
<keyword evidence="5 13" id="KW-0375">Hydrogen ion transport</keyword>
<keyword evidence="13" id="KW-1003">Cell membrane</keyword>
<sequence>MTLDWWTLGLQTLNAAVLIWLLSRVLWRPIVSAIQARQAEADKQLSDASEAARKADEAKARAEAALDQVGTRKSEMLAQAQTEAEAARKALLDHARAEAADMARTAEAERAARAEEAEKRYAARAADLAQRMAERIGARLSRPALLEAYATDLLAQVAALDTEDRAALGSEKLMLRISEAVEAGYGEAFARRVGQTLGKEIGPAIKTDAALICGLALETEHLHLESSWAADLARMRKEVANDTQ</sequence>
<gene>
    <name evidence="13" type="primary">atpF</name>
    <name evidence="16" type="ORF">BMG03_05880</name>
</gene>
<reference evidence="16 17" key="1">
    <citation type="submission" date="2017-01" db="EMBL/GenBank/DDBJ databases">
        <title>The complete genome sequence of a sulfur-oxidizing marine bacterium Thioclava sp. 25B10_4T.</title>
        <authorList>
            <person name="Liu Y."/>
            <person name="Lai Q."/>
            <person name="Shao Z."/>
        </authorList>
    </citation>
    <scope>NUCLEOTIDE SEQUENCE [LARGE SCALE GENOMIC DNA]</scope>
    <source>
        <strain evidence="16 17">25B10_4</strain>
    </source>
</reference>
<name>A0ABM6IF62_9RHOB</name>
<keyword evidence="9 13" id="KW-0066">ATP synthesis</keyword>
<proteinExistence type="inferred from homology"/>
<keyword evidence="17" id="KW-1185">Reference proteome</keyword>
<dbReference type="PANTHER" id="PTHR33445:SF2">
    <property type="entry name" value="ATP SYNTHASE SUBUNIT B', CHLOROPLASTIC"/>
    <property type="match status" value="1"/>
</dbReference>
<evidence type="ECO:0000256" key="3">
    <source>
        <dbReference type="ARBA" id="ARBA00022547"/>
    </source>
</evidence>
<dbReference type="Proteomes" id="UP000185622">
    <property type="component" value="Chromosome"/>
</dbReference>
<keyword evidence="8 13" id="KW-0472">Membrane</keyword>
<keyword evidence="2 13" id="KW-0813">Transport</keyword>
<evidence type="ECO:0000256" key="10">
    <source>
        <dbReference type="ARBA" id="ARBA00025198"/>
    </source>
</evidence>
<evidence type="ECO:0000256" key="15">
    <source>
        <dbReference type="SAM" id="Coils"/>
    </source>
</evidence>
<feature type="transmembrane region" description="Helical" evidence="13">
    <location>
        <begin position="6"/>
        <end position="27"/>
    </location>
</feature>
<comment type="function">
    <text evidence="11">Component of the F(0) channel, it forms part of the peripheral stalk, linking F(1) to F(0). The b'-subunit is a diverged and duplicated form of b found in plants and photosynthetic bacteria.</text>
</comment>
<organism evidence="16 17">
    <name type="scientific">Thioclava nitratireducens</name>
    <dbReference type="NCBI Taxonomy" id="1915078"/>
    <lineage>
        <taxon>Bacteria</taxon>
        <taxon>Pseudomonadati</taxon>
        <taxon>Pseudomonadota</taxon>
        <taxon>Alphaproteobacteria</taxon>
        <taxon>Rhodobacterales</taxon>
        <taxon>Paracoccaceae</taxon>
        <taxon>Thioclava</taxon>
    </lineage>
</organism>
<dbReference type="CDD" id="cd06503">
    <property type="entry name" value="ATP-synt_Fo_b"/>
    <property type="match status" value="1"/>
</dbReference>
<dbReference type="InterPro" id="IPR002146">
    <property type="entry name" value="ATP_synth_b/b'su_bac/chlpt"/>
</dbReference>
<evidence type="ECO:0000256" key="12">
    <source>
        <dbReference type="ARBA" id="ARBA00037847"/>
    </source>
</evidence>
<dbReference type="PANTHER" id="PTHR33445">
    <property type="entry name" value="ATP SYNTHASE SUBUNIT B', CHLOROPLASTIC"/>
    <property type="match status" value="1"/>
</dbReference>
<evidence type="ECO:0000256" key="8">
    <source>
        <dbReference type="ARBA" id="ARBA00023136"/>
    </source>
</evidence>
<dbReference type="Pfam" id="PF00430">
    <property type="entry name" value="ATP-synt_B"/>
    <property type="match status" value="1"/>
</dbReference>
<evidence type="ECO:0000256" key="6">
    <source>
        <dbReference type="ARBA" id="ARBA00022989"/>
    </source>
</evidence>
<evidence type="ECO:0000256" key="1">
    <source>
        <dbReference type="ARBA" id="ARBA00005513"/>
    </source>
</evidence>
<dbReference type="HAMAP" id="MF_01398">
    <property type="entry name" value="ATP_synth_b_bprime"/>
    <property type="match status" value="1"/>
</dbReference>